<dbReference type="AlphaFoldDB" id="A0A8H6ZA72"/>
<keyword evidence="3" id="KW-1185">Reference proteome</keyword>
<organism evidence="2 3">
    <name type="scientific">Mycena sanguinolenta</name>
    <dbReference type="NCBI Taxonomy" id="230812"/>
    <lineage>
        <taxon>Eukaryota</taxon>
        <taxon>Fungi</taxon>
        <taxon>Dikarya</taxon>
        <taxon>Basidiomycota</taxon>
        <taxon>Agaricomycotina</taxon>
        <taxon>Agaricomycetes</taxon>
        <taxon>Agaricomycetidae</taxon>
        <taxon>Agaricales</taxon>
        <taxon>Marasmiineae</taxon>
        <taxon>Mycenaceae</taxon>
        <taxon>Mycena</taxon>
    </lineage>
</organism>
<reference evidence="2" key="1">
    <citation type="submission" date="2020-05" db="EMBL/GenBank/DDBJ databases">
        <title>Mycena genomes resolve the evolution of fungal bioluminescence.</title>
        <authorList>
            <person name="Tsai I.J."/>
        </authorList>
    </citation>
    <scope>NUCLEOTIDE SEQUENCE</scope>
    <source>
        <strain evidence="2">160909Yilan</strain>
    </source>
</reference>
<proteinExistence type="predicted"/>
<sequence>MGVGRYPMRSAATTSTSWMHPAAAVAKLRPLPPAPEHLPSAVLHCRLETTVYSGSFREPRHHLHCGKSRRRWVSRRTIAKYGTRHSGPGGPEAPADNTEVHSPLSHMHGPPPQHHLPTRMRTAASDARTTTAAAPPGGIEAQRCFF</sequence>
<name>A0A8H6ZA72_9AGAR</name>
<evidence type="ECO:0000313" key="3">
    <source>
        <dbReference type="Proteomes" id="UP000623467"/>
    </source>
</evidence>
<dbReference type="Proteomes" id="UP000623467">
    <property type="component" value="Unassembled WGS sequence"/>
</dbReference>
<feature type="compositionally biased region" description="Low complexity" evidence="1">
    <location>
        <begin position="119"/>
        <end position="134"/>
    </location>
</feature>
<evidence type="ECO:0000313" key="2">
    <source>
        <dbReference type="EMBL" id="KAF7375173.1"/>
    </source>
</evidence>
<protein>
    <submittedName>
        <fullName evidence="2">Uncharacterized protein</fullName>
    </submittedName>
</protein>
<accession>A0A8H6ZA72</accession>
<feature type="region of interest" description="Disordered" evidence="1">
    <location>
        <begin position="81"/>
        <end position="139"/>
    </location>
</feature>
<comment type="caution">
    <text evidence="2">The sequence shown here is derived from an EMBL/GenBank/DDBJ whole genome shotgun (WGS) entry which is preliminary data.</text>
</comment>
<dbReference type="EMBL" id="JACAZH010000002">
    <property type="protein sequence ID" value="KAF7375173.1"/>
    <property type="molecule type" value="Genomic_DNA"/>
</dbReference>
<gene>
    <name evidence="2" type="ORF">MSAN_00403900</name>
</gene>
<evidence type="ECO:0000256" key="1">
    <source>
        <dbReference type="SAM" id="MobiDB-lite"/>
    </source>
</evidence>